<comment type="caution">
    <text evidence="9">The sequence shown here is derived from an EMBL/GenBank/DDBJ whole genome shotgun (WGS) entry which is preliminary data.</text>
</comment>
<keyword evidence="7" id="KW-0732">Signal</keyword>
<dbReference type="PROSITE" id="PS51007">
    <property type="entry name" value="CYTC"/>
    <property type="match status" value="1"/>
</dbReference>
<proteinExistence type="predicted"/>
<dbReference type="Proteomes" id="UP000810171">
    <property type="component" value="Unassembled WGS sequence"/>
</dbReference>
<keyword evidence="4" id="KW-0249">Electron transport</keyword>
<evidence type="ECO:0000256" key="6">
    <source>
        <dbReference type="PROSITE-ProRule" id="PRU00433"/>
    </source>
</evidence>
<reference evidence="9 10" key="1">
    <citation type="submission" date="2020-09" db="EMBL/GenBank/DDBJ databases">
        <authorList>
            <person name="Tanuku N.R.S."/>
        </authorList>
    </citation>
    <scope>NUCLEOTIDE SEQUENCE [LARGE SCALE GENOMIC DNA]</scope>
    <source>
        <strain evidence="9 10">AK62</strain>
    </source>
</reference>
<keyword evidence="1" id="KW-0813">Transport</keyword>
<feature type="domain" description="Cytochrome c" evidence="8">
    <location>
        <begin position="20"/>
        <end position="101"/>
    </location>
</feature>
<dbReference type="RefSeq" id="WP_209287968.1">
    <property type="nucleotide sequence ID" value="NZ_JACVEW010000017.1"/>
</dbReference>
<sequence length="101" mass="10202">MKAFMTGLACLGVVAVVSPVQAMSADEIVAKHCSACHEAGLGGAPKLTDKDAWAPRIAKGVDAMAQTVMSGKGAMPPKGTCGSCSDEEIKAAIEAMIAPLK</sequence>
<keyword evidence="10" id="KW-1185">Reference proteome</keyword>
<accession>A0ABS3ZCC7</accession>
<evidence type="ECO:0000256" key="4">
    <source>
        <dbReference type="ARBA" id="ARBA00022982"/>
    </source>
</evidence>
<dbReference type="InterPro" id="IPR009056">
    <property type="entry name" value="Cyt_c-like_dom"/>
</dbReference>
<gene>
    <name evidence="9" type="ORF">H9C73_11470</name>
</gene>
<dbReference type="EMBL" id="JACVEW010000017">
    <property type="protein sequence ID" value="MBP0049358.1"/>
    <property type="molecule type" value="Genomic_DNA"/>
</dbReference>
<evidence type="ECO:0000256" key="2">
    <source>
        <dbReference type="ARBA" id="ARBA00022617"/>
    </source>
</evidence>
<keyword evidence="2 6" id="KW-0349">Heme</keyword>
<keyword evidence="3 6" id="KW-0479">Metal-binding</keyword>
<dbReference type="SUPFAM" id="SSF46626">
    <property type="entry name" value="Cytochrome c"/>
    <property type="match status" value="1"/>
</dbReference>
<dbReference type="PANTHER" id="PTHR40942">
    <property type="match status" value="1"/>
</dbReference>
<dbReference type="Pfam" id="PF13442">
    <property type="entry name" value="Cytochrome_CBB3"/>
    <property type="match status" value="1"/>
</dbReference>
<evidence type="ECO:0000256" key="1">
    <source>
        <dbReference type="ARBA" id="ARBA00022448"/>
    </source>
</evidence>
<dbReference type="PANTHER" id="PTHR40942:SF2">
    <property type="entry name" value="CYTOCHROME-RELATED"/>
    <property type="match status" value="1"/>
</dbReference>
<evidence type="ECO:0000256" key="7">
    <source>
        <dbReference type="SAM" id="SignalP"/>
    </source>
</evidence>
<protein>
    <submittedName>
        <fullName evidence="9">Cytochrome c5 family protein</fullName>
    </submittedName>
</protein>
<dbReference type="Gene3D" id="1.10.760.10">
    <property type="entry name" value="Cytochrome c-like domain"/>
    <property type="match status" value="1"/>
</dbReference>
<evidence type="ECO:0000313" key="10">
    <source>
        <dbReference type="Proteomes" id="UP000810171"/>
    </source>
</evidence>
<evidence type="ECO:0000256" key="5">
    <source>
        <dbReference type="ARBA" id="ARBA00023004"/>
    </source>
</evidence>
<keyword evidence="5 6" id="KW-0408">Iron</keyword>
<dbReference type="InterPro" id="IPR002323">
    <property type="entry name" value="Cyt_CIE"/>
</dbReference>
<evidence type="ECO:0000259" key="8">
    <source>
        <dbReference type="PROSITE" id="PS51007"/>
    </source>
</evidence>
<feature type="signal peptide" evidence="7">
    <location>
        <begin position="1"/>
        <end position="22"/>
    </location>
</feature>
<feature type="chain" id="PRO_5045717415" evidence="7">
    <location>
        <begin position="23"/>
        <end position="101"/>
    </location>
</feature>
<dbReference type="PRINTS" id="PR00607">
    <property type="entry name" value="CYTCHROMECIE"/>
</dbReference>
<evidence type="ECO:0000313" key="9">
    <source>
        <dbReference type="EMBL" id="MBP0049358.1"/>
    </source>
</evidence>
<organism evidence="9 10">
    <name type="scientific">Marinobacterium alkalitolerans</name>
    <dbReference type="NCBI Taxonomy" id="1542925"/>
    <lineage>
        <taxon>Bacteria</taxon>
        <taxon>Pseudomonadati</taxon>
        <taxon>Pseudomonadota</taxon>
        <taxon>Gammaproteobacteria</taxon>
        <taxon>Oceanospirillales</taxon>
        <taxon>Oceanospirillaceae</taxon>
        <taxon>Marinobacterium</taxon>
    </lineage>
</organism>
<evidence type="ECO:0000256" key="3">
    <source>
        <dbReference type="ARBA" id="ARBA00022723"/>
    </source>
</evidence>
<dbReference type="InterPro" id="IPR036909">
    <property type="entry name" value="Cyt_c-like_dom_sf"/>
</dbReference>
<name>A0ABS3ZCC7_9GAMM</name>